<feature type="domain" description="GRF-type" evidence="6">
    <location>
        <begin position="21"/>
        <end position="62"/>
    </location>
</feature>
<keyword evidence="2 4" id="KW-0863">Zinc-finger</keyword>
<reference evidence="7 8" key="1">
    <citation type="submission" date="2024-12" db="EMBL/GenBank/DDBJ databases">
        <title>The unique morphological basis and parallel evolutionary history of personate flowers in Penstemon.</title>
        <authorList>
            <person name="Depatie T.H."/>
            <person name="Wessinger C.A."/>
        </authorList>
    </citation>
    <scope>NUCLEOTIDE SEQUENCE [LARGE SCALE GENOMIC DNA]</scope>
    <source>
        <strain evidence="7">WTNN_2</strain>
        <tissue evidence="7">Leaf</tissue>
    </source>
</reference>
<evidence type="ECO:0000256" key="5">
    <source>
        <dbReference type="SAM" id="Phobius"/>
    </source>
</evidence>
<name>A0ABD3R4Y3_9LAMI</name>
<accession>A0ABD3R4Y3</accession>
<organism evidence="7 8">
    <name type="scientific">Penstemon smallii</name>
    <dbReference type="NCBI Taxonomy" id="265156"/>
    <lineage>
        <taxon>Eukaryota</taxon>
        <taxon>Viridiplantae</taxon>
        <taxon>Streptophyta</taxon>
        <taxon>Embryophyta</taxon>
        <taxon>Tracheophyta</taxon>
        <taxon>Spermatophyta</taxon>
        <taxon>Magnoliopsida</taxon>
        <taxon>eudicotyledons</taxon>
        <taxon>Gunneridae</taxon>
        <taxon>Pentapetalae</taxon>
        <taxon>asterids</taxon>
        <taxon>lamiids</taxon>
        <taxon>Lamiales</taxon>
        <taxon>Plantaginaceae</taxon>
        <taxon>Cheloneae</taxon>
        <taxon>Penstemon</taxon>
    </lineage>
</organism>
<keyword evidence="3" id="KW-0862">Zinc</keyword>
<evidence type="ECO:0000313" key="7">
    <source>
        <dbReference type="EMBL" id="KAL3808044.1"/>
    </source>
</evidence>
<evidence type="ECO:0000256" key="4">
    <source>
        <dbReference type="PROSITE-ProRule" id="PRU01343"/>
    </source>
</evidence>
<feature type="transmembrane region" description="Helical" evidence="5">
    <location>
        <begin position="103"/>
        <end position="121"/>
    </location>
</feature>
<evidence type="ECO:0000256" key="2">
    <source>
        <dbReference type="ARBA" id="ARBA00022771"/>
    </source>
</evidence>
<dbReference type="AlphaFoldDB" id="A0ABD3R4Y3"/>
<keyword evidence="5" id="KW-1133">Transmembrane helix</keyword>
<dbReference type="Pfam" id="PF06839">
    <property type="entry name" value="Zn_ribbon_GRF"/>
    <property type="match status" value="1"/>
</dbReference>
<sequence length="124" mass="13949">MGDSSNSTGRSNWSGGTGRTCYCGSIVRMFTSKTPTNPGRRFLRCGGTHGQRCSFFEWVDHEVAIIPGLLQRMKHVEEENMRLSASLLEIRESLKSLVSNLNIIKTCAIICLLITAWFMVFKQM</sequence>
<gene>
    <name evidence="7" type="ORF">ACJIZ3_000307</name>
</gene>
<dbReference type="InterPro" id="IPR010666">
    <property type="entry name" value="Znf_GRF"/>
</dbReference>
<keyword evidence="5" id="KW-0472">Membrane</keyword>
<dbReference type="PROSITE" id="PS51999">
    <property type="entry name" value="ZF_GRF"/>
    <property type="match status" value="1"/>
</dbReference>
<evidence type="ECO:0000313" key="8">
    <source>
        <dbReference type="Proteomes" id="UP001634393"/>
    </source>
</evidence>
<evidence type="ECO:0000259" key="6">
    <source>
        <dbReference type="PROSITE" id="PS51999"/>
    </source>
</evidence>
<dbReference type="PANTHER" id="PTHR33248">
    <property type="entry name" value="ZINC ION-BINDING PROTEIN"/>
    <property type="match status" value="1"/>
</dbReference>
<evidence type="ECO:0000256" key="3">
    <source>
        <dbReference type="ARBA" id="ARBA00022833"/>
    </source>
</evidence>
<dbReference type="Proteomes" id="UP001634393">
    <property type="component" value="Unassembled WGS sequence"/>
</dbReference>
<keyword evidence="5" id="KW-0812">Transmembrane</keyword>
<proteinExistence type="predicted"/>
<dbReference type="GO" id="GO:0008270">
    <property type="term" value="F:zinc ion binding"/>
    <property type="evidence" value="ECO:0007669"/>
    <property type="project" value="UniProtKB-KW"/>
</dbReference>
<evidence type="ECO:0000256" key="1">
    <source>
        <dbReference type="ARBA" id="ARBA00022723"/>
    </source>
</evidence>
<protein>
    <recommendedName>
        <fullName evidence="6">GRF-type domain-containing protein</fullName>
    </recommendedName>
</protein>
<keyword evidence="8" id="KW-1185">Reference proteome</keyword>
<dbReference type="EMBL" id="JBJXBP010000419">
    <property type="protein sequence ID" value="KAL3808044.1"/>
    <property type="molecule type" value="Genomic_DNA"/>
</dbReference>
<keyword evidence="1" id="KW-0479">Metal-binding</keyword>
<comment type="caution">
    <text evidence="7">The sequence shown here is derived from an EMBL/GenBank/DDBJ whole genome shotgun (WGS) entry which is preliminary data.</text>
</comment>